<feature type="transmembrane region" description="Helical" evidence="1">
    <location>
        <begin position="118"/>
        <end position="141"/>
    </location>
</feature>
<dbReference type="EMBL" id="JBDIME010000008">
    <property type="protein sequence ID" value="MEN2790270.1"/>
    <property type="molecule type" value="Genomic_DNA"/>
</dbReference>
<sequence length="341" mass="38350">MKKLRGKFGLALASYGVISACIVGEVGLAYALKAFIWAPDWTALPLIRLSAVAVLCVVTLWSMYTTAAVFEKRAITSWWQPASASDVSDLSWDDVYKLVAFDRKLDPLGVEARVRWKWWILALPIQISFQLALCSVALSLFDLLQNPRPRAFLLEGSSVMGDKALAKPLAAVIANPAAYLVLVVGLATIFFTLRQIRAKVRADSRQAWILKARELLGEVIASVDAHKIALAANDAKKAEKLWNKLNPKRLELELMLNPSEKDHRLLMYLIQHFSVWRTPGVAAQDAEILKEIIAETTPEPKRLLEWHGILLTPDRSALVSYILRLSHVVLKREWERVKRIQ</sequence>
<proteinExistence type="predicted"/>
<keyword evidence="1" id="KW-0472">Membrane</keyword>
<evidence type="ECO:0000256" key="1">
    <source>
        <dbReference type="SAM" id="Phobius"/>
    </source>
</evidence>
<evidence type="ECO:0000313" key="3">
    <source>
        <dbReference type="Proteomes" id="UP001419910"/>
    </source>
</evidence>
<feature type="transmembrane region" description="Helical" evidence="1">
    <location>
        <begin position="169"/>
        <end position="193"/>
    </location>
</feature>
<dbReference type="Proteomes" id="UP001419910">
    <property type="component" value="Unassembled WGS sequence"/>
</dbReference>
<keyword evidence="1" id="KW-1133">Transmembrane helix</keyword>
<evidence type="ECO:0008006" key="4">
    <source>
        <dbReference type="Google" id="ProtNLM"/>
    </source>
</evidence>
<feature type="transmembrane region" description="Helical" evidence="1">
    <location>
        <begin position="47"/>
        <end position="70"/>
    </location>
</feature>
<organism evidence="2 3">
    <name type="scientific">Sphingomonas oligophenolica</name>
    <dbReference type="NCBI Taxonomy" id="301154"/>
    <lineage>
        <taxon>Bacteria</taxon>
        <taxon>Pseudomonadati</taxon>
        <taxon>Pseudomonadota</taxon>
        <taxon>Alphaproteobacteria</taxon>
        <taxon>Sphingomonadales</taxon>
        <taxon>Sphingomonadaceae</taxon>
        <taxon>Sphingomonas</taxon>
    </lineage>
</organism>
<reference evidence="2 3" key="1">
    <citation type="submission" date="2024-05" db="EMBL/GenBank/DDBJ databases">
        <authorList>
            <person name="Liu Q."/>
            <person name="Xin Y.-H."/>
        </authorList>
    </citation>
    <scope>NUCLEOTIDE SEQUENCE [LARGE SCALE GENOMIC DNA]</scope>
    <source>
        <strain evidence="2 3">CGMCC 1.10181</strain>
    </source>
</reference>
<gene>
    <name evidence="2" type="ORF">ABC974_11585</name>
</gene>
<keyword evidence="3" id="KW-1185">Reference proteome</keyword>
<dbReference type="RefSeq" id="WP_343889053.1">
    <property type="nucleotide sequence ID" value="NZ_BAAAEH010000016.1"/>
</dbReference>
<evidence type="ECO:0000313" key="2">
    <source>
        <dbReference type="EMBL" id="MEN2790270.1"/>
    </source>
</evidence>
<comment type="caution">
    <text evidence="2">The sequence shown here is derived from an EMBL/GenBank/DDBJ whole genome shotgun (WGS) entry which is preliminary data.</text>
</comment>
<name>A0ABU9Y393_9SPHN</name>
<dbReference type="PROSITE" id="PS51257">
    <property type="entry name" value="PROKAR_LIPOPROTEIN"/>
    <property type="match status" value="1"/>
</dbReference>
<keyword evidence="1" id="KW-0812">Transmembrane</keyword>
<protein>
    <recommendedName>
        <fullName evidence="4">DUF4129 domain-containing protein</fullName>
    </recommendedName>
</protein>
<accession>A0ABU9Y393</accession>